<proteinExistence type="predicted"/>
<name>A0A835CNF6_9FABA</name>
<gene>
    <name evidence="1" type="ORF">G2W53_002397</name>
</gene>
<evidence type="ECO:0000313" key="1">
    <source>
        <dbReference type="EMBL" id="KAF7845492.1"/>
    </source>
</evidence>
<organism evidence="1 2">
    <name type="scientific">Senna tora</name>
    <dbReference type="NCBI Taxonomy" id="362788"/>
    <lineage>
        <taxon>Eukaryota</taxon>
        <taxon>Viridiplantae</taxon>
        <taxon>Streptophyta</taxon>
        <taxon>Embryophyta</taxon>
        <taxon>Tracheophyta</taxon>
        <taxon>Spermatophyta</taxon>
        <taxon>Magnoliopsida</taxon>
        <taxon>eudicotyledons</taxon>
        <taxon>Gunneridae</taxon>
        <taxon>Pentapetalae</taxon>
        <taxon>rosids</taxon>
        <taxon>fabids</taxon>
        <taxon>Fabales</taxon>
        <taxon>Fabaceae</taxon>
        <taxon>Caesalpinioideae</taxon>
        <taxon>Cassia clade</taxon>
        <taxon>Senna</taxon>
    </lineage>
</organism>
<accession>A0A835CNF6</accession>
<evidence type="ECO:0000313" key="2">
    <source>
        <dbReference type="Proteomes" id="UP000634136"/>
    </source>
</evidence>
<dbReference type="Proteomes" id="UP000634136">
    <property type="component" value="Unassembled WGS sequence"/>
</dbReference>
<keyword evidence="2" id="KW-1185">Reference proteome</keyword>
<sequence>MVTQIYNGGEGREEKHPPYTWHHQRACLSMRIGPKRRCRDHIYCAGFLVYSAVYVCRNFRPYDEAMENERMRFDVTESLKTLEDLTPQVYNRRGWKFA</sequence>
<dbReference type="AlphaFoldDB" id="A0A835CNF6"/>
<protein>
    <submittedName>
        <fullName evidence="1">Uncharacterized protein</fullName>
    </submittedName>
</protein>
<reference evidence="1" key="1">
    <citation type="submission" date="2020-09" db="EMBL/GenBank/DDBJ databases">
        <title>Genome-Enabled Discovery of Anthraquinone Biosynthesis in Senna tora.</title>
        <authorList>
            <person name="Kang S.-H."/>
            <person name="Pandey R.P."/>
            <person name="Lee C.-M."/>
            <person name="Sim J.-S."/>
            <person name="Jeong J.-T."/>
            <person name="Choi B.-S."/>
            <person name="Jung M."/>
            <person name="Ginzburg D."/>
            <person name="Zhao K."/>
            <person name="Won S.Y."/>
            <person name="Oh T.-J."/>
            <person name="Yu Y."/>
            <person name="Kim N.-H."/>
            <person name="Lee O.R."/>
            <person name="Lee T.-H."/>
            <person name="Bashyal P."/>
            <person name="Kim T.-S."/>
            <person name="Lee W.-H."/>
            <person name="Kawkins C."/>
            <person name="Kim C.-K."/>
            <person name="Kim J.S."/>
            <person name="Ahn B.O."/>
            <person name="Rhee S.Y."/>
            <person name="Sohng J.K."/>
        </authorList>
    </citation>
    <scope>NUCLEOTIDE SEQUENCE</scope>
    <source>
        <tissue evidence="1">Leaf</tissue>
    </source>
</reference>
<comment type="caution">
    <text evidence="1">The sequence shown here is derived from an EMBL/GenBank/DDBJ whole genome shotgun (WGS) entry which is preliminary data.</text>
</comment>
<dbReference type="EMBL" id="JAAIUW010000001">
    <property type="protein sequence ID" value="KAF7845492.1"/>
    <property type="molecule type" value="Genomic_DNA"/>
</dbReference>